<protein>
    <submittedName>
        <fullName evidence="5">Uncharacterized protein LOC104235582</fullName>
    </submittedName>
</protein>
<dbReference type="AlphaFoldDB" id="A0A1U7XMG1"/>
<proteinExistence type="predicted"/>
<keyword evidence="1" id="KW-0863">Zinc-finger</keyword>
<dbReference type="Pfam" id="PF08284">
    <property type="entry name" value="RVP_2"/>
    <property type="match status" value="1"/>
</dbReference>
<organism evidence="4 5">
    <name type="scientific">Nicotiana sylvestris</name>
    <name type="common">Wood tobacco</name>
    <name type="synonym">South American tobacco</name>
    <dbReference type="NCBI Taxonomy" id="4096"/>
    <lineage>
        <taxon>Eukaryota</taxon>
        <taxon>Viridiplantae</taxon>
        <taxon>Streptophyta</taxon>
        <taxon>Embryophyta</taxon>
        <taxon>Tracheophyta</taxon>
        <taxon>Spermatophyta</taxon>
        <taxon>Magnoliopsida</taxon>
        <taxon>eudicotyledons</taxon>
        <taxon>Gunneridae</taxon>
        <taxon>Pentapetalae</taxon>
        <taxon>asterids</taxon>
        <taxon>lamiids</taxon>
        <taxon>Solanales</taxon>
        <taxon>Solanaceae</taxon>
        <taxon>Nicotianoideae</taxon>
        <taxon>Nicotianeae</taxon>
        <taxon>Nicotiana</taxon>
    </lineage>
</organism>
<reference evidence="5" key="2">
    <citation type="submission" date="2025-08" db="UniProtKB">
        <authorList>
            <consortium name="RefSeq"/>
        </authorList>
    </citation>
    <scope>IDENTIFICATION</scope>
    <source>
        <tissue evidence="5">Leaf</tissue>
    </source>
</reference>
<dbReference type="GO" id="GO:0008270">
    <property type="term" value="F:zinc ion binding"/>
    <property type="evidence" value="ECO:0007669"/>
    <property type="project" value="UniProtKB-KW"/>
</dbReference>
<dbReference type="RefSeq" id="XP_009787680.1">
    <property type="nucleotide sequence ID" value="XM_009789378.1"/>
</dbReference>
<evidence type="ECO:0000313" key="5">
    <source>
        <dbReference type="RefSeq" id="XP_009787680.1"/>
    </source>
</evidence>
<evidence type="ECO:0000256" key="2">
    <source>
        <dbReference type="SAM" id="MobiDB-lite"/>
    </source>
</evidence>
<feature type="compositionally biased region" description="Polar residues" evidence="2">
    <location>
        <begin position="1"/>
        <end position="15"/>
    </location>
</feature>
<dbReference type="SMART" id="SM00343">
    <property type="entry name" value="ZnF_C2HC"/>
    <property type="match status" value="1"/>
</dbReference>
<gene>
    <name evidence="5" type="primary">LOC104235582</name>
</gene>
<reference evidence="4" key="1">
    <citation type="journal article" date="2013" name="Genome Biol.">
        <title>Reference genomes and transcriptomes of Nicotiana sylvestris and Nicotiana tomentosiformis.</title>
        <authorList>
            <person name="Sierro N."/>
            <person name="Battey J.N."/>
            <person name="Ouadi S."/>
            <person name="Bovet L."/>
            <person name="Goepfert S."/>
            <person name="Bakaher N."/>
            <person name="Peitsch M.C."/>
            <person name="Ivanov N.V."/>
        </authorList>
    </citation>
    <scope>NUCLEOTIDE SEQUENCE [LARGE SCALE GENOMIC DNA]</scope>
</reference>
<dbReference type="Proteomes" id="UP000189701">
    <property type="component" value="Unplaced"/>
</dbReference>
<accession>A0A1U7XMG1</accession>
<dbReference type="Pfam" id="PF00098">
    <property type="entry name" value="zf-CCHC"/>
    <property type="match status" value="1"/>
</dbReference>
<feature type="compositionally biased region" description="Basic and acidic residues" evidence="2">
    <location>
        <begin position="30"/>
        <end position="46"/>
    </location>
</feature>
<dbReference type="Gene3D" id="4.10.60.10">
    <property type="entry name" value="Zinc finger, CCHC-type"/>
    <property type="match status" value="1"/>
</dbReference>
<dbReference type="PROSITE" id="PS50158">
    <property type="entry name" value="ZF_CCHC"/>
    <property type="match status" value="1"/>
</dbReference>
<feature type="domain" description="CCHC-type" evidence="3">
    <location>
        <begin position="67"/>
        <end position="82"/>
    </location>
</feature>
<evidence type="ECO:0000313" key="4">
    <source>
        <dbReference type="Proteomes" id="UP000189701"/>
    </source>
</evidence>
<keyword evidence="4" id="KW-1185">Reference proteome</keyword>
<name>A0A1U7XMG1_NICSY</name>
<keyword evidence="1" id="KW-0862">Zinc</keyword>
<dbReference type="GO" id="GO:0003676">
    <property type="term" value="F:nucleic acid binding"/>
    <property type="evidence" value="ECO:0007669"/>
    <property type="project" value="InterPro"/>
</dbReference>
<feature type="region of interest" description="Disordered" evidence="2">
    <location>
        <begin position="1"/>
        <end position="50"/>
    </location>
</feature>
<evidence type="ECO:0000256" key="1">
    <source>
        <dbReference type="PROSITE-ProRule" id="PRU00047"/>
    </source>
</evidence>
<dbReference type="SUPFAM" id="SSF57756">
    <property type="entry name" value="Retrovirus zinc finger-like domains"/>
    <property type="match status" value="1"/>
</dbReference>
<dbReference type="InterPro" id="IPR036875">
    <property type="entry name" value="Znf_CCHC_sf"/>
</dbReference>
<evidence type="ECO:0000259" key="3">
    <source>
        <dbReference type="PROSITE" id="PS50158"/>
    </source>
</evidence>
<keyword evidence="1" id="KW-0479">Metal-binding</keyword>
<sequence length="204" mass="22237">MTVTRKTTASQSRDTASAEGDQQGISQNIERGRLRQQGTERIEQGQRKRMRFPRGYLGQCRAGSDTCYTCGRPGHMMRDCPNKEFGGMAQSASSTTGSSMSLHPQGVSLSLRLVEVKAEVEVPVQVVTKTVLVGRQDQESSPDIVTGILTICSHDAYALIDPGSTLSYITTFVAGKFGIVPEILSDPFTVSISIEESINARWVY</sequence>
<dbReference type="InterPro" id="IPR001878">
    <property type="entry name" value="Znf_CCHC"/>
</dbReference>